<dbReference type="InterPro" id="IPR023959">
    <property type="entry name" value="LpqB"/>
</dbReference>
<organism evidence="9 10">
    <name type="scientific">Nocardia jinanensis</name>
    <dbReference type="NCBI Taxonomy" id="382504"/>
    <lineage>
        <taxon>Bacteria</taxon>
        <taxon>Bacillati</taxon>
        <taxon>Actinomycetota</taxon>
        <taxon>Actinomycetes</taxon>
        <taxon>Mycobacteriales</taxon>
        <taxon>Nocardiaceae</taxon>
        <taxon>Nocardia</taxon>
    </lineage>
</organism>
<keyword evidence="10" id="KW-1185">Reference proteome</keyword>
<evidence type="ECO:0000313" key="9">
    <source>
        <dbReference type="EMBL" id="GGL08695.1"/>
    </source>
</evidence>
<dbReference type="EMBL" id="BMMH01000004">
    <property type="protein sequence ID" value="GGL08695.1"/>
    <property type="molecule type" value="Genomic_DNA"/>
</dbReference>
<name>A0A917RHT1_9NOCA</name>
<keyword evidence="3 6" id="KW-0472">Membrane</keyword>
<protein>
    <recommendedName>
        <fullName evidence="6">Lipoprotein LpqB</fullName>
    </recommendedName>
</protein>
<reference evidence="9" key="2">
    <citation type="submission" date="2020-09" db="EMBL/GenBank/DDBJ databases">
        <authorList>
            <person name="Sun Q."/>
            <person name="Zhou Y."/>
        </authorList>
    </citation>
    <scope>NUCLEOTIDE SEQUENCE</scope>
    <source>
        <strain evidence="9">CGMCC 4.3508</strain>
    </source>
</reference>
<evidence type="ECO:0000256" key="5">
    <source>
        <dbReference type="ARBA" id="ARBA00023288"/>
    </source>
</evidence>
<evidence type="ECO:0000256" key="1">
    <source>
        <dbReference type="ARBA" id="ARBA00022475"/>
    </source>
</evidence>
<dbReference type="SMART" id="SM00909">
    <property type="entry name" value="Germane"/>
    <property type="match status" value="1"/>
</dbReference>
<comment type="subcellular location">
    <subcellularLocation>
        <location evidence="6">Cell membrane</location>
        <topology evidence="6">Lipid-anchor</topology>
    </subcellularLocation>
</comment>
<proteinExistence type="inferred from homology"/>
<dbReference type="Pfam" id="PF25976">
    <property type="entry name" value="LpqB_N"/>
    <property type="match status" value="1"/>
</dbReference>
<feature type="chain" id="PRO_5036836534" description="Lipoprotein LpqB" evidence="7">
    <location>
        <begin position="27"/>
        <end position="601"/>
    </location>
</feature>
<accession>A0A917RHT1</accession>
<feature type="signal peptide" evidence="7">
    <location>
        <begin position="1"/>
        <end position="26"/>
    </location>
</feature>
<dbReference type="SUPFAM" id="SSF82171">
    <property type="entry name" value="DPP6 N-terminal domain-like"/>
    <property type="match status" value="1"/>
</dbReference>
<feature type="domain" description="GerMN" evidence="8">
    <location>
        <begin position="204"/>
        <end position="302"/>
    </location>
</feature>
<dbReference type="Pfam" id="PF10647">
    <property type="entry name" value="Gmad1"/>
    <property type="match status" value="1"/>
</dbReference>
<keyword evidence="2 6" id="KW-0732">Signal</keyword>
<evidence type="ECO:0000256" key="3">
    <source>
        <dbReference type="ARBA" id="ARBA00023136"/>
    </source>
</evidence>
<evidence type="ECO:0000256" key="4">
    <source>
        <dbReference type="ARBA" id="ARBA00023139"/>
    </source>
</evidence>
<dbReference type="AlphaFoldDB" id="A0A917RHT1"/>
<comment type="similarity">
    <text evidence="6">Belongs to the LpqB lipoprotein family.</text>
</comment>
<dbReference type="Proteomes" id="UP000638263">
    <property type="component" value="Unassembled WGS sequence"/>
</dbReference>
<dbReference type="PROSITE" id="PS51257">
    <property type="entry name" value="PROKAR_LIPOPROTEIN"/>
    <property type="match status" value="1"/>
</dbReference>
<keyword evidence="1 6" id="KW-1003">Cell membrane</keyword>
<evidence type="ECO:0000259" key="8">
    <source>
        <dbReference type="SMART" id="SM00909"/>
    </source>
</evidence>
<dbReference type="Pfam" id="PF10646">
    <property type="entry name" value="Germane"/>
    <property type="match status" value="1"/>
</dbReference>
<evidence type="ECO:0000313" key="10">
    <source>
        <dbReference type="Proteomes" id="UP000638263"/>
    </source>
</evidence>
<sequence length="601" mass="64014">MTARIRRLRLLVVMAAVLGLATTAGCANLPDSSQPQALGTINQEPIAEGPPLPTKGRDPDLLLRDFLQATADPADGHLAARQYMTPAASTQWNDVDSHVIVERADTLRESRTENEATYVLRARKVGELSEDGSYHAVDGIIENKIEMTRIDGQWRIDELPDGVMMEYSAFTQSYRRQALYFVTADGQHVAPDLRWIAGRPDELAQQLVNKLIAGPQPYIAPAVRNYLAPPVAVRGTVTKANGDPVGVGVGLGGVRIDFTGIGEMSPRDRELFAAQVVLTLASADVLGPYMLLDDGRPLDERFAGNGWSVDDLGTLADSVQPGALIGLHALRDGKLVKVEANRAPAPAPGYFGEVQNLQSVGLSPDGKLVAAVADAGRQPPQPQRTLMVGSYGGNAFPVAEGGAITRPSWTDDGSAAWAVIDGNRVIRAVTNRDTGTVSVQEVDTTQLTAPDSGPAFELPITELRISRNGVSAVLIADGKVYVAMVLRRPDGTFALTSPRQIAIELSTAATSVDWFSDDTIILATAGNVDPVRTVKMDGSGTASLGGRNLTPPVRQVTASIERQYVADSRAVLEFTRTPEGGDPYWREVPGLGADAVPVLPG</sequence>
<dbReference type="HAMAP" id="MF_01373">
    <property type="entry name" value="LpqB_lipoprot"/>
    <property type="match status" value="1"/>
</dbReference>
<keyword evidence="5 6" id="KW-0449">Lipoprotein</keyword>
<comment type="caution">
    <text evidence="9">The sequence shown here is derived from an EMBL/GenBank/DDBJ whole genome shotgun (WGS) entry which is preliminary data.</text>
</comment>
<dbReference type="NCBIfam" id="NF010141">
    <property type="entry name" value="PRK13616.1"/>
    <property type="match status" value="1"/>
</dbReference>
<dbReference type="GO" id="GO:0005886">
    <property type="term" value="C:plasma membrane"/>
    <property type="evidence" value="ECO:0007669"/>
    <property type="project" value="UniProtKB-SubCell"/>
</dbReference>
<dbReference type="InterPro" id="IPR019606">
    <property type="entry name" value="GerMN"/>
</dbReference>
<evidence type="ECO:0000256" key="7">
    <source>
        <dbReference type="SAM" id="SignalP"/>
    </source>
</evidence>
<dbReference type="InterPro" id="IPR059026">
    <property type="entry name" value="LpqB_N"/>
</dbReference>
<dbReference type="InterPro" id="IPR018910">
    <property type="entry name" value="LpqB_C"/>
</dbReference>
<evidence type="ECO:0000256" key="6">
    <source>
        <dbReference type="HAMAP-Rule" id="MF_01373"/>
    </source>
</evidence>
<reference evidence="9" key="1">
    <citation type="journal article" date="2014" name="Int. J. Syst. Evol. Microbiol.">
        <title>Complete genome sequence of Corynebacterium casei LMG S-19264T (=DSM 44701T), isolated from a smear-ripened cheese.</title>
        <authorList>
            <consortium name="US DOE Joint Genome Institute (JGI-PGF)"/>
            <person name="Walter F."/>
            <person name="Albersmeier A."/>
            <person name="Kalinowski J."/>
            <person name="Ruckert C."/>
        </authorList>
    </citation>
    <scope>NUCLEOTIDE SEQUENCE</scope>
    <source>
        <strain evidence="9">CGMCC 4.3508</strain>
    </source>
</reference>
<gene>
    <name evidence="6 9" type="primary">lpqB</name>
    <name evidence="9" type="ORF">GCM10011588_23840</name>
</gene>
<evidence type="ECO:0000256" key="2">
    <source>
        <dbReference type="ARBA" id="ARBA00022729"/>
    </source>
</evidence>
<keyword evidence="4 6" id="KW-0564">Palmitate</keyword>
<dbReference type="RefSeq" id="WP_058854439.1">
    <property type="nucleotide sequence ID" value="NZ_BMMH01000004.1"/>
</dbReference>